<evidence type="ECO:0000256" key="2">
    <source>
        <dbReference type="ARBA" id="ARBA00018808"/>
    </source>
</evidence>
<keyword evidence="5 10" id="KW-0732">Signal</keyword>
<dbReference type="GO" id="GO:0030154">
    <property type="term" value="P:cell differentiation"/>
    <property type="evidence" value="ECO:0007669"/>
    <property type="project" value="UniProtKB-KW"/>
</dbReference>
<evidence type="ECO:0000256" key="8">
    <source>
        <dbReference type="ARBA" id="ARBA00023198"/>
    </source>
</evidence>
<dbReference type="AlphaFoldDB" id="A0A498MYX8"/>
<proteinExistence type="predicted"/>
<keyword evidence="8" id="KW-0395">Inflammatory response</keyword>
<keyword evidence="4" id="KW-0964">Secreted</keyword>
<feature type="signal peptide" evidence="10">
    <location>
        <begin position="1"/>
        <end position="19"/>
    </location>
</feature>
<sequence length="232" mass="26068">MAVLLWFVLFSAGVVLGEAQESFSKLPDVYKKGVELALREINAHDSIRNHFLFFESIHRAEIKTGFVVTHIYHNFYLKATKCKRGTENADTTTCQFRNDRSRLPGMRLFLSACSGRSCSAWLKMPQLPFALLLAAGVLLSSAKAQSAFSKLPDAYKKGVELAEQNVNAAAGVQHYFLFFKTIQKSQIDAGFDVVYIYHNFYLKATKCQKGTENTDTTKCAFRNDRPLIDCAV</sequence>
<dbReference type="InterPro" id="IPR046350">
    <property type="entry name" value="Cystatin_sf"/>
</dbReference>
<feature type="chain" id="PRO_5019855086" description="Retinoic acid receptor responder protein 2" evidence="10">
    <location>
        <begin position="20"/>
        <end position="232"/>
    </location>
</feature>
<keyword evidence="7" id="KW-1015">Disulfide bond</keyword>
<dbReference type="Gene3D" id="3.10.450.10">
    <property type="match status" value="2"/>
</dbReference>
<keyword evidence="12" id="KW-1185">Reference proteome</keyword>
<dbReference type="GO" id="GO:0050994">
    <property type="term" value="P:regulation of lipid catabolic process"/>
    <property type="evidence" value="ECO:0007669"/>
    <property type="project" value="InterPro"/>
</dbReference>
<dbReference type="GO" id="GO:0006935">
    <property type="term" value="P:chemotaxis"/>
    <property type="evidence" value="ECO:0007669"/>
    <property type="project" value="UniProtKB-KW"/>
</dbReference>
<dbReference type="PANTHER" id="PTHR15106">
    <property type="entry name" value="RETINOIC ACID RECEPTOR RESPONDER PROTEIN 2"/>
    <property type="match status" value="1"/>
</dbReference>
<dbReference type="PANTHER" id="PTHR15106:SF2">
    <property type="entry name" value="RETINOIC ACID RECEPTOR RESPONDER PROTEIN 2"/>
    <property type="match status" value="1"/>
</dbReference>
<evidence type="ECO:0000313" key="11">
    <source>
        <dbReference type="EMBL" id="RXN24692.1"/>
    </source>
</evidence>
<dbReference type="GO" id="GO:0005576">
    <property type="term" value="C:extracellular region"/>
    <property type="evidence" value="ECO:0007669"/>
    <property type="project" value="UniProtKB-SubCell"/>
</dbReference>
<dbReference type="EMBL" id="QBIY01012521">
    <property type="protein sequence ID" value="RXN24692.1"/>
    <property type="molecule type" value="Genomic_DNA"/>
</dbReference>
<name>A0A498MYX8_LABRO</name>
<dbReference type="GO" id="GO:0005102">
    <property type="term" value="F:signaling receptor binding"/>
    <property type="evidence" value="ECO:0007669"/>
    <property type="project" value="InterPro"/>
</dbReference>
<reference evidence="11 12" key="1">
    <citation type="submission" date="2018-03" db="EMBL/GenBank/DDBJ databases">
        <title>Draft genome sequence of Rohu Carp (Labeo rohita).</title>
        <authorList>
            <person name="Das P."/>
            <person name="Kushwaha B."/>
            <person name="Joshi C.G."/>
            <person name="Kumar D."/>
            <person name="Nagpure N.S."/>
            <person name="Sahoo L."/>
            <person name="Das S.P."/>
            <person name="Bit A."/>
            <person name="Patnaik S."/>
            <person name="Meher P.K."/>
            <person name="Jayasankar P."/>
            <person name="Koringa P.G."/>
            <person name="Patel N.V."/>
            <person name="Hinsu A.T."/>
            <person name="Kumar R."/>
            <person name="Pandey M."/>
            <person name="Agarwal S."/>
            <person name="Srivastava S."/>
            <person name="Singh M."/>
            <person name="Iquebal M.A."/>
            <person name="Jaiswal S."/>
            <person name="Angadi U.B."/>
            <person name="Kumar N."/>
            <person name="Raza M."/>
            <person name="Shah T.M."/>
            <person name="Rai A."/>
            <person name="Jena J.K."/>
        </authorList>
    </citation>
    <scope>NUCLEOTIDE SEQUENCE [LARGE SCALE GENOMIC DNA]</scope>
    <source>
        <strain evidence="11">DASCIFA01</strain>
        <tissue evidence="11">Testis</tissue>
    </source>
</reference>
<accession>A0A498MYX8</accession>
<evidence type="ECO:0000256" key="6">
    <source>
        <dbReference type="ARBA" id="ARBA00022782"/>
    </source>
</evidence>
<organism evidence="11 12">
    <name type="scientific">Labeo rohita</name>
    <name type="common">Indian major carp</name>
    <name type="synonym">Cyprinus rohita</name>
    <dbReference type="NCBI Taxonomy" id="84645"/>
    <lineage>
        <taxon>Eukaryota</taxon>
        <taxon>Metazoa</taxon>
        <taxon>Chordata</taxon>
        <taxon>Craniata</taxon>
        <taxon>Vertebrata</taxon>
        <taxon>Euteleostomi</taxon>
        <taxon>Actinopterygii</taxon>
        <taxon>Neopterygii</taxon>
        <taxon>Teleostei</taxon>
        <taxon>Ostariophysi</taxon>
        <taxon>Cypriniformes</taxon>
        <taxon>Cyprinidae</taxon>
        <taxon>Labeoninae</taxon>
        <taxon>Labeonini</taxon>
        <taxon>Labeo</taxon>
    </lineage>
</organism>
<evidence type="ECO:0000256" key="7">
    <source>
        <dbReference type="ARBA" id="ARBA00023157"/>
    </source>
</evidence>
<keyword evidence="6" id="KW-0221">Differentiation</keyword>
<dbReference type="GO" id="GO:0006954">
    <property type="term" value="P:inflammatory response"/>
    <property type="evidence" value="ECO:0007669"/>
    <property type="project" value="UniProtKB-KW"/>
</dbReference>
<evidence type="ECO:0000256" key="3">
    <source>
        <dbReference type="ARBA" id="ARBA00022500"/>
    </source>
</evidence>
<evidence type="ECO:0000313" key="12">
    <source>
        <dbReference type="Proteomes" id="UP000290572"/>
    </source>
</evidence>
<gene>
    <name evidence="11" type="ORF">ROHU_022104</name>
</gene>
<evidence type="ECO:0000256" key="1">
    <source>
        <dbReference type="ARBA" id="ARBA00004613"/>
    </source>
</evidence>
<keyword evidence="3" id="KW-0145">Chemotaxis</keyword>
<protein>
    <recommendedName>
        <fullName evidence="2">Retinoic acid receptor responder protein 2</fullName>
    </recommendedName>
    <alternativeName>
        <fullName evidence="9">Chemerin</fullName>
    </alternativeName>
</protein>
<dbReference type="SUPFAM" id="SSF54403">
    <property type="entry name" value="Cystatin/monellin"/>
    <property type="match status" value="2"/>
</dbReference>
<dbReference type="InterPro" id="IPR029562">
    <property type="entry name" value="Chemerin"/>
</dbReference>
<evidence type="ECO:0000256" key="10">
    <source>
        <dbReference type="SAM" id="SignalP"/>
    </source>
</evidence>
<dbReference type="Proteomes" id="UP000290572">
    <property type="component" value="Unassembled WGS sequence"/>
</dbReference>
<evidence type="ECO:0000256" key="5">
    <source>
        <dbReference type="ARBA" id="ARBA00022729"/>
    </source>
</evidence>
<dbReference type="STRING" id="84645.A0A498MYX8"/>
<evidence type="ECO:0000256" key="4">
    <source>
        <dbReference type="ARBA" id="ARBA00022525"/>
    </source>
</evidence>
<comment type="subcellular location">
    <subcellularLocation>
        <location evidence="1">Secreted</location>
    </subcellularLocation>
</comment>
<evidence type="ECO:0000256" key="9">
    <source>
        <dbReference type="ARBA" id="ARBA00032785"/>
    </source>
</evidence>
<comment type="caution">
    <text evidence="11">The sequence shown here is derived from an EMBL/GenBank/DDBJ whole genome shotgun (WGS) entry which is preliminary data.</text>
</comment>